<keyword evidence="7" id="KW-1185">Reference proteome</keyword>
<evidence type="ECO:0000256" key="5">
    <source>
        <dbReference type="SAM" id="Phobius"/>
    </source>
</evidence>
<sequence>MTQDTENLVDPPKAVLLRGASMRKWIGISQAGIAVVLVGLGITFLIVKPPLSPGGLKSFDENVMGLRIIGNSAVGIWGGMVFIITGTFGIFSGKTKNMVSLYLALCLASLLIAVIGLGFSGGAVALNLFSKHSPFYSCRRQLEEMNYDYNTIECCLSHYNCRGRYYGSFGDSYELPMECEQIQEQHEVCSEKVYVQLNPRVQMVRSTGTSSEIPQADLVTNGSQVPSVMMLNTAAQPNHLANQSVINSSQRPMQFIPTAQVS</sequence>
<dbReference type="Pfam" id="PF04103">
    <property type="entry name" value="CD20"/>
    <property type="match status" value="1"/>
</dbReference>
<accession>A0A9Q1BAV6</accession>
<feature type="transmembrane region" description="Helical" evidence="5">
    <location>
        <begin position="25"/>
        <end position="47"/>
    </location>
</feature>
<dbReference type="InterPro" id="IPR007237">
    <property type="entry name" value="CD20-like"/>
</dbReference>
<comment type="subcellular location">
    <subcellularLocation>
        <location evidence="1">Membrane</location>
        <topology evidence="1">Multi-pass membrane protein</topology>
    </subcellularLocation>
</comment>
<organism evidence="6 7">
    <name type="scientific">Holothuria leucospilota</name>
    <name type="common">Black long sea cucumber</name>
    <name type="synonym">Mertensiothuria leucospilota</name>
    <dbReference type="NCBI Taxonomy" id="206669"/>
    <lineage>
        <taxon>Eukaryota</taxon>
        <taxon>Metazoa</taxon>
        <taxon>Echinodermata</taxon>
        <taxon>Eleutherozoa</taxon>
        <taxon>Echinozoa</taxon>
        <taxon>Holothuroidea</taxon>
        <taxon>Aspidochirotacea</taxon>
        <taxon>Aspidochirotida</taxon>
        <taxon>Holothuriidae</taxon>
        <taxon>Holothuria</taxon>
    </lineage>
</organism>
<keyword evidence="4 5" id="KW-0472">Membrane</keyword>
<dbReference type="GO" id="GO:0016020">
    <property type="term" value="C:membrane"/>
    <property type="evidence" value="ECO:0007669"/>
    <property type="project" value="UniProtKB-SubCell"/>
</dbReference>
<evidence type="ECO:0000256" key="1">
    <source>
        <dbReference type="ARBA" id="ARBA00004141"/>
    </source>
</evidence>
<comment type="caution">
    <text evidence="6">The sequence shown here is derived from an EMBL/GenBank/DDBJ whole genome shotgun (WGS) entry which is preliminary data.</text>
</comment>
<evidence type="ECO:0000313" key="7">
    <source>
        <dbReference type="Proteomes" id="UP001152320"/>
    </source>
</evidence>
<keyword evidence="3 5" id="KW-1133">Transmembrane helix</keyword>
<keyword evidence="2 5" id="KW-0812">Transmembrane</keyword>
<evidence type="ECO:0000313" key="6">
    <source>
        <dbReference type="EMBL" id="KAJ8021141.1"/>
    </source>
</evidence>
<protein>
    <submittedName>
        <fullName evidence="6">Uncharacterized protein</fullName>
    </submittedName>
</protein>
<proteinExistence type="predicted"/>
<reference evidence="6" key="1">
    <citation type="submission" date="2021-10" db="EMBL/GenBank/DDBJ databases">
        <title>Tropical sea cucumber genome reveals ecological adaptation and Cuvierian tubules defense mechanism.</title>
        <authorList>
            <person name="Chen T."/>
        </authorList>
    </citation>
    <scope>NUCLEOTIDE SEQUENCE</scope>
    <source>
        <strain evidence="6">Nanhai2018</strain>
        <tissue evidence="6">Muscle</tissue>
    </source>
</reference>
<evidence type="ECO:0000256" key="2">
    <source>
        <dbReference type="ARBA" id="ARBA00022692"/>
    </source>
</evidence>
<feature type="transmembrane region" description="Helical" evidence="5">
    <location>
        <begin position="68"/>
        <end position="90"/>
    </location>
</feature>
<dbReference type="EMBL" id="JAIZAY010000022">
    <property type="protein sequence ID" value="KAJ8021141.1"/>
    <property type="molecule type" value="Genomic_DNA"/>
</dbReference>
<dbReference type="AlphaFoldDB" id="A0A9Q1BAV6"/>
<dbReference type="Proteomes" id="UP001152320">
    <property type="component" value="Chromosome 22"/>
</dbReference>
<evidence type="ECO:0000256" key="4">
    <source>
        <dbReference type="ARBA" id="ARBA00023136"/>
    </source>
</evidence>
<feature type="transmembrane region" description="Helical" evidence="5">
    <location>
        <begin position="102"/>
        <end position="129"/>
    </location>
</feature>
<evidence type="ECO:0000256" key="3">
    <source>
        <dbReference type="ARBA" id="ARBA00022989"/>
    </source>
</evidence>
<name>A0A9Q1BAV6_HOLLE</name>
<gene>
    <name evidence="6" type="ORF">HOLleu_40925</name>
</gene>